<evidence type="ECO:0000256" key="1">
    <source>
        <dbReference type="SAM" id="MobiDB-lite"/>
    </source>
</evidence>
<evidence type="ECO:0000313" key="4">
    <source>
        <dbReference type="Proteomes" id="UP000321272"/>
    </source>
</evidence>
<feature type="compositionally biased region" description="Basic and acidic residues" evidence="1">
    <location>
        <begin position="109"/>
        <end position="118"/>
    </location>
</feature>
<gene>
    <name evidence="3" type="ORF">FGL86_09805</name>
</gene>
<dbReference type="RefSeq" id="WP_147184394.1">
    <property type="nucleotide sequence ID" value="NZ_CP042382.1"/>
</dbReference>
<feature type="domain" description="Phasin" evidence="2">
    <location>
        <begin position="24"/>
        <end position="111"/>
    </location>
</feature>
<evidence type="ECO:0000313" key="3">
    <source>
        <dbReference type="EMBL" id="QEA39342.1"/>
    </source>
</evidence>
<dbReference type="Pfam" id="PF09361">
    <property type="entry name" value="Phasin_2"/>
    <property type="match status" value="1"/>
</dbReference>
<dbReference type="Proteomes" id="UP000321272">
    <property type="component" value="Chromosome"/>
</dbReference>
<dbReference type="InterPro" id="IPR018968">
    <property type="entry name" value="Phasin"/>
</dbReference>
<proteinExistence type="predicted"/>
<organism evidence="3 4">
    <name type="scientific">Pistricoccus aurantiacus</name>
    <dbReference type="NCBI Taxonomy" id="1883414"/>
    <lineage>
        <taxon>Bacteria</taxon>
        <taxon>Pseudomonadati</taxon>
        <taxon>Pseudomonadota</taxon>
        <taxon>Gammaproteobacteria</taxon>
        <taxon>Oceanospirillales</taxon>
        <taxon>Halomonadaceae</taxon>
        <taxon>Pistricoccus</taxon>
    </lineage>
</organism>
<name>A0A5B8SQD3_9GAMM</name>
<dbReference type="AlphaFoldDB" id="A0A5B8SQD3"/>
<dbReference type="KEGG" id="paur:FGL86_09805"/>
<dbReference type="OrthoDB" id="5796765at2"/>
<sequence>MATTNINANVEKANQQFESVFAGPARAYTNMMLDYAEKLVSAQREALKVYSELSFHKARAALEIKSPSDFRSYVEEQQKVTKEASERLKADADKVVSINRDFMQQSRELTQEATKRGQEVAQKNMQRGEQQVEDNMKSAKSSSSKK</sequence>
<keyword evidence="4" id="KW-1185">Reference proteome</keyword>
<reference evidence="3 4" key="1">
    <citation type="submission" date="2019-06" db="EMBL/GenBank/DDBJ databases">
        <title>Genome analyses of bacteria isolated from kimchi.</title>
        <authorList>
            <person name="Lee S."/>
            <person name="Ahn S."/>
            <person name="Roh S."/>
        </authorList>
    </citation>
    <scope>NUCLEOTIDE SEQUENCE [LARGE SCALE GENOMIC DNA]</scope>
    <source>
        <strain evidence="3 4">CBA4606</strain>
    </source>
</reference>
<dbReference type="EMBL" id="CP042382">
    <property type="protein sequence ID" value="QEA39342.1"/>
    <property type="molecule type" value="Genomic_DNA"/>
</dbReference>
<feature type="region of interest" description="Disordered" evidence="1">
    <location>
        <begin position="106"/>
        <end position="146"/>
    </location>
</feature>
<protein>
    <submittedName>
        <fullName evidence="3">Phasin family protein</fullName>
    </submittedName>
</protein>
<evidence type="ECO:0000259" key="2">
    <source>
        <dbReference type="Pfam" id="PF09361"/>
    </source>
</evidence>
<accession>A0A5B8SQD3</accession>